<proteinExistence type="predicted"/>
<dbReference type="InterPro" id="IPR009057">
    <property type="entry name" value="Homeodomain-like_sf"/>
</dbReference>
<comment type="caution">
    <text evidence="1">The sequence shown here is derived from an EMBL/GenBank/DDBJ whole genome shotgun (WGS) entry which is preliminary data.</text>
</comment>
<organism evidence="1 2">
    <name type="scientific">Antrihabitans stalagmiti</name>
    <dbReference type="NCBI Taxonomy" id="2799499"/>
    <lineage>
        <taxon>Bacteria</taxon>
        <taxon>Bacillati</taxon>
        <taxon>Actinomycetota</taxon>
        <taxon>Actinomycetes</taxon>
        <taxon>Mycobacteriales</taxon>
        <taxon>Nocardiaceae</taxon>
        <taxon>Antrihabitans</taxon>
    </lineage>
</organism>
<sequence length="219" mass="24129">MTISARERLILAAERLMAEKGPSVSLRDIAIAAEQRNNSAVQYHFDTRDGLIRAVVDYRIEMLEPRRRALLAEYFGSTVSSAEAVNPVHGLLEVLTLPMFELGPRFGATHYARFHEQVRANRAVSDATNLGDERRSSILTIMRGLDKALAPLPARLRERRLRSLPTVLFSLLADHERAVEAGRIAADDPNAVAELLDMANGLLTAPVSAGLHVRSDLSV</sequence>
<evidence type="ECO:0000313" key="1">
    <source>
        <dbReference type="EMBL" id="MBJ8339236.1"/>
    </source>
</evidence>
<dbReference type="AlphaFoldDB" id="A0A934NPW3"/>
<dbReference type="EMBL" id="JAEMNV010000003">
    <property type="protein sequence ID" value="MBJ8339236.1"/>
    <property type="molecule type" value="Genomic_DNA"/>
</dbReference>
<evidence type="ECO:0000313" key="2">
    <source>
        <dbReference type="Proteomes" id="UP000655868"/>
    </source>
</evidence>
<gene>
    <name evidence="1" type="ORF">JGU71_10080</name>
</gene>
<accession>A0A934NPW3</accession>
<protein>
    <submittedName>
        <fullName evidence="1">TetR family transcriptional regulator</fullName>
    </submittedName>
</protein>
<name>A0A934NPW3_9NOCA</name>
<dbReference type="SUPFAM" id="SSF46689">
    <property type="entry name" value="Homeodomain-like"/>
    <property type="match status" value="1"/>
</dbReference>
<dbReference type="Gene3D" id="1.10.357.10">
    <property type="entry name" value="Tetracycline Repressor, domain 2"/>
    <property type="match status" value="1"/>
</dbReference>
<dbReference type="Proteomes" id="UP000655868">
    <property type="component" value="Unassembled WGS sequence"/>
</dbReference>
<keyword evidence="2" id="KW-1185">Reference proteome</keyword>
<reference evidence="1" key="1">
    <citation type="submission" date="2020-12" db="EMBL/GenBank/DDBJ databases">
        <title>Antrihabitans popcorni sp. nov. and Antrihabitans auranticaus sp. nov., isolated from a larva cave.</title>
        <authorList>
            <person name="Lee S.D."/>
            <person name="Kim I.S."/>
        </authorList>
    </citation>
    <scope>NUCLEOTIDE SEQUENCE</scope>
    <source>
        <strain evidence="1">YC3-6</strain>
    </source>
</reference>
<dbReference type="RefSeq" id="WP_199703954.1">
    <property type="nucleotide sequence ID" value="NZ_JAEMNV010000003.1"/>
</dbReference>